<dbReference type="Pfam" id="PF00501">
    <property type="entry name" value="AMP-binding"/>
    <property type="match status" value="1"/>
</dbReference>
<dbReference type="InterPro" id="IPR020845">
    <property type="entry name" value="AMP-binding_CS"/>
</dbReference>
<dbReference type="RefSeq" id="WP_408156802.1">
    <property type="nucleotide sequence ID" value="NZ_JAQQFM010000003.1"/>
</dbReference>
<dbReference type="InterPro" id="IPR000873">
    <property type="entry name" value="AMP-dep_synth/lig_dom"/>
</dbReference>
<evidence type="ECO:0000256" key="5">
    <source>
        <dbReference type="ARBA" id="ARBA00026121"/>
    </source>
</evidence>
<dbReference type="PANTHER" id="PTHR43767:SF8">
    <property type="entry name" value="LONG-CHAIN-FATTY-ACID--COA LIGASE"/>
    <property type="match status" value="1"/>
</dbReference>
<evidence type="ECO:0000259" key="9">
    <source>
        <dbReference type="Pfam" id="PF13193"/>
    </source>
</evidence>
<gene>
    <name evidence="10" type="ORF">PQR62_08525</name>
</gene>
<accession>A0ABW9A5Y9</accession>
<evidence type="ECO:0000256" key="7">
    <source>
        <dbReference type="ARBA" id="ARBA00042773"/>
    </source>
</evidence>
<dbReference type="SUPFAM" id="SSF56801">
    <property type="entry name" value="Acetyl-CoA synthetase-like"/>
    <property type="match status" value="1"/>
</dbReference>
<dbReference type="Gene3D" id="3.40.50.980">
    <property type="match status" value="2"/>
</dbReference>
<dbReference type="Proteomes" id="UP001629246">
    <property type="component" value="Unassembled WGS sequence"/>
</dbReference>
<sequence>MATTHSPAASAHTLAAATVASAELLTTMPALLARNVAAHGDALAFIDGEREITYREFDQMVQRSAVWLDLQGIRPGDKVAVWLVNRMEWLALYFGLARIGAALMTVNTRYRSHELAYILERSQACMLILQLNFRKIDFPAVLRDVPAESARTLRKVAVVDADHNIPPSVLGKPTVPFNLSTLPDGEVPNVAQPDADSILFTTSGTTSGPKLVLHPQRTVTIHSQRVAPAYGFEEEGTRLLATLPFCGVFGFNAAMAAFAAAKPVIVMDTFDGPTAAELINRHRATHVFGSDELFHRIIENARGDRPFPSARVFGFACFHPGIVEYTQAAWAREIPMIGLYGSSEVQALFSLQQRQLPLEERIKGGGMPASFGRGAEVRIRDVDSGELLGPGLSGAIEIRADTNFTGYLNNPEATAKAIDADGFFRTGDVGYVRDDGSFVYQTRQGDAMRLGGYLVSPVEIEDVIKTVPGVVDVQVVAVEIGGQTRPVAFAIGESGVQLRESEMKLTASAVLAPFKVPLHIWQVDEFPSTQSSNGTKIQRVKLRDMAMQRLTQAA</sequence>
<keyword evidence="11" id="KW-1185">Reference proteome</keyword>
<dbReference type="PROSITE" id="PS00455">
    <property type="entry name" value="AMP_BINDING"/>
    <property type="match status" value="1"/>
</dbReference>
<feature type="domain" description="AMP-binding enzyme C-terminal" evidence="9">
    <location>
        <begin position="459"/>
        <end position="531"/>
    </location>
</feature>
<evidence type="ECO:0000256" key="1">
    <source>
        <dbReference type="ARBA" id="ARBA00004170"/>
    </source>
</evidence>
<evidence type="ECO:0000256" key="3">
    <source>
        <dbReference type="ARBA" id="ARBA00022598"/>
    </source>
</evidence>
<evidence type="ECO:0000313" key="10">
    <source>
        <dbReference type="EMBL" id="MFL9924306.1"/>
    </source>
</evidence>
<protein>
    <recommendedName>
        <fullName evidence="6">Long-chain-fatty-acid--CoA ligase</fullName>
        <ecNumber evidence="5">6.2.1.3</ecNumber>
    </recommendedName>
    <alternativeName>
        <fullName evidence="7">Long-chain acyl-CoA synthetase</fullName>
    </alternativeName>
</protein>
<proteinExistence type="predicted"/>
<keyword evidence="4" id="KW-0472">Membrane</keyword>
<comment type="caution">
    <text evidence="10">The sequence shown here is derived from an EMBL/GenBank/DDBJ whole genome shotgun (WGS) entry which is preliminary data.</text>
</comment>
<evidence type="ECO:0000256" key="4">
    <source>
        <dbReference type="ARBA" id="ARBA00023136"/>
    </source>
</evidence>
<dbReference type="PANTHER" id="PTHR43767">
    <property type="entry name" value="LONG-CHAIN-FATTY-ACID--COA LIGASE"/>
    <property type="match status" value="1"/>
</dbReference>
<name>A0ABW9A5Y9_9BURK</name>
<comment type="pathway">
    <text evidence="2">Lipid metabolism; fatty acid beta-oxidation.</text>
</comment>
<evidence type="ECO:0000313" key="11">
    <source>
        <dbReference type="Proteomes" id="UP001629246"/>
    </source>
</evidence>
<comment type="subcellular location">
    <subcellularLocation>
        <location evidence="1">Membrane</location>
        <topology evidence="1">Peripheral membrane protein</topology>
    </subcellularLocation>
</comment>
<evidence type="ECO:0000256" key="2">
    <source>
        <dbReference type="ARBA" id="ARBA00005005"/>
    </source>
</evidence>
<organism evidence="10 11">
    <name type="scientific">Herbaspirillum lusitanum</name>
    <dbReference type="NCBI Taxonomy" id="213312"/>
    <lineage>
        <taxon>Bacteria</taxon>
        <taxon>Pseudomonadati</taxon>
        <taxon>Pseudomonadota</taxon>
        <taxon>Betaproteobacteria</taxon>
        <taxon>Burkholderiales</taxon>
        <taxon>Oxalobacteraceae</taxon>
        <taxon>Herbaspirillum</taxon>
    </lineage>
</organism>
<dbReference type="EMBL" id="JAQQFM010000003">
    <property type="protein sequence ID" value="MFL9924306.1"/>
    <property type="molecule type" value="Genomic_DNA"/>
</dbReference>
<evidence type="ECO:0000259" key="8">
    <source>
        <dbReference type="Pfam" id="PF00501"/>
    </source>
</evidence>
<dbReference type="Gene3D" id="2.30.38.10">
    <property type="entry name" value="Luciferase, Domain 3"/>
    <property type="match status" value="1"/>
</dbReference>
<reference evidence="10 11" key="1">
    <citation type="journal article" date="2024" name="Chem. Sci.">
        <title>Discovery of megapolipeptins by genome mining of a Burkholderiales bacteria collection.</title>
        <authorList>
            <person name="Paulo B.S."/>
            <person name="Recchia M.J.J."/>
            <person name="Lee S."/>
            <person name="Fergusson C.H."/>
            <person name="Romanowski S.B."/>
            <person name="Hernandez A."/>
            <person name="Krull N."/>
            <person name="Liu D.Y."/>
            <person name="Cavanagh H."/>
            <person name="Bos A."/>
            <person name="Gray C.A."/>
            <person name="Murphy B.T."/>
            <person name="Linington R.G."/>
            <person name="Eustaquio A.S."/>
        </authorList>
    </citation>
    <scope>NUCLEOTIDE SEQUENCE [LARGE SCALE GENOMIC DNA]</scope>
    <source>
        <strain evidence="10 11">RL21-008-BIB-A</strain>
    </source>
</reference>
<dbReference type="Pfam" id="PF13193">
    <property type="entry name" value="AMP-binding_C"/>
    <property type="match status" value="1"/>
</dbReference>
<dbReference type="InterPro" id="IPR050237">
    <property type="entry name" value="ATP-dep_AMP-bd_enzyme"/>
</dbReference>
<keyword evidence="3" id="KW-0436">Ligase</keyword>
<feature type="domain" description="AMP-dependent synthetase/ligase" evidence="8">
    <location>
        <begin position="33"/>
        <end position="408"/>
    </location>
</feature>
<dbReference type="Gene3D" id="3.30.300.30">
    <property type="match status" value="1"/>
</dbReference>
<dbReference type="InterPro" id="IPR025110">
    <property type="entry name" value="AMP-bd_C"/>
</dbReference>
<dbReference type="InterPro" id="IPR045851">
    <property type="entry name" value="AMP-bd_C_sf"/>
</dbReference>
<dbReference type="EC" id="6.2.1.3" evidence="5"/>
<evidence type="ECO:0000256" key="6">
    <source>
        <dbReference type="ARBA" id="ARBA00039545"/>
    </source>
</evidence>